<dbReference type="SUPFAM" id="SSF52540">
    <property type="entry name" value="P-loop containing nucleoside triphosphate hydrolases"/>
    <property type="match status" value="1"/>
</dbReference>
<dbReference type="PROSITE" id="PS00675">
    <property type="entry name" value="SIGMA54_INTERACT_1"/>
    <property type="match status" value="1"/>
</dbReference>
<evidence type="ECO:0000313" key="4">
    <source>
        <dbReference type="EMBL" id="GAG44335.1"/>
    </source>
</evidence>
<evidence type="ECO:0000256" key="2">
    <source>
        <dbReference type="ARBA" id="ARBA00022840"/>
    </source>
</evidence>
<dbReference type="GO" id="GO:0005634">
    <property type="term" value="C:nucleus"/>
    <property type="evidence" value="ECO:0007669"/>
    <property type="project" value="TreeGrafter"/>
</dbReference>
<accession>X0XMC9</accession>
<sequence length="152" mass="16845">MEMVNDKLKRPKAARPEAIVGTFSPKEFGDHSKSPYLIKEQPLPYYPRQIGDTLDTVILENAVRDRQNVLLIGETGTGKSHVLRLTAYKLGLPYVRVQLYDAISPEDLFGSWIPSGKGGFAWQDGVLTHFMKHGGMFVADELNGAKPGANFV</sequence>
<dbReference type="PANTHER" id="PTHR48103">
    <property type="entry name" value="MIDASIN-RELATED"/>
    <property type="match status" value="1"/>
</dbReference>
<dbReference type="Pfam" id="PF07728">
    <property type="entry name" value="AAA_5"/>
    <property type="match status" value="1"/>
</dbReference>
<organism evidence="4">
    <name type="scientific">marine sediment metagenome</name>
    <dbReference type="NCBI Taxonomy" id="412755"/>
    <lineage>
        <taxon>unclassified sequences</taxon>
        <taxon>metagenomes</taxon>
        <taxon>ecological metagenomes</taxon>
    </lineage>
</organism>
<gene>
    <name evidence="4" type="ORF">S01H1_76481</name>
</gene>
<proteinExistence type="predicted"/>
<feature type="domain" description="ATPase dynein-related AAA" evidence="3">
    <location>
        <begin position="68"/>
        <end position="147"/>
    </location>
</feature>
<dbReference type="PANTHER" id="PTHR48103:SF2">
    <property type="entry name" value="MIDASIN"/>
    <property type="match status" value="1"/>
</dbReference>
<dbReference type="InterPro" id="IPR025662">
    <property type="entry name" value="Sigma_54_int_dom_ATP-bd_1"/>
</dbReference>
<evidence type="ECO:0000256" key="1">
    <source>
        <dbReference type="ARBA" id="ARBA00022741"/>
    </source>
</evidence>
<dbReference type="GO" id="GO:0016887">
    <property type="term" value="F:ATP hydrolysis activity"/>
    <property type="evidence" value="ECO:0007669"/>
    <property type="project" value="InterPro"/>
</dbReference>
<comment type="caution">
    <text evidence="4">The sequence shown here is derived from an EMBL/GenBank/DDBJ whole genome shotgun (WGS) entry which is preliminary data.</text>
</comment>
<reference evidence="4" key="1">
    <citation type="journal article" date="2014" name="Front. Microbiol.">
        <title>High frequency of phylogenetically diverse reductive dehalogenase-homologous genes in deep subseafloor sedimentary metagenomes.</title>
        <authorList>
            <person name="Kawai M."/>
            <person name="Futagami T."/>
            <person name="Toyoda A."/>
            <person name="Takaki Y."/>
            <person name="Nishi S."/>
            <person name="Hori S."/>
            <person name="Arai W."/>
            <person name="Tsubouchi T."/>
            <person name="Morono Y."/>
            <person name="Uchiyama I."/>
            <person name="Ito T."/>
            <person name="Fujiyama A."/>
            <person name="Inagaki F."/>
            <person name="Takami H."/>
        </authorList>
    </citation>
    <scope>NUCLEOTIDE SEQUENCE</scope>
    <source>
        <strain evidence="4">Expedition CK06-06</strain>
    </source>
</reference>
<keyword evidence="1" id="KW-0547">Nucleotide-binding</keyword>
<dbReference type="InterPro" id="IPR027417">
    <property type="entry name" value="P-loop_NTPase"/>
</dbReference>
<evidence type="ECO:0000259" key="3">
    <source>
        <dbReference type="Pfam" id="PF07728"/>
    </source>
</evidence>
<protein>
    <recommendedName>
        <fullName evidence="3">ATPase dynein-related AAA domain-containing protein</fullName>
    </recommendedName>
</protein>
<dbReference type="GO" id="GO:0005524">
    <property type="term" value="F:ATP binding"/>
    <property type="evidence" value="ECO:0007669"/>
    <property type="project" value="UniProtKB-KW"/>
</dbReference>
<feature type="non-terminal residue" evidence="4">
    <location>
        <position position="152"/>
    </location>
</feature>
<dbReference type="Gene3D" id="3.40.50.300">
    <property type="entry name" value="P-loop containing nucleotide triphosphate hydrolases"/>
    <property type="match status" value="1"/>
</dbReference>
<dbReference type="GO" id="GO:0000055">
    <property type="term" value="P:ribosomal large subunit export from nucleus"/>
    <property type="evidence" value="ECO:0007669"/>
    <property type="project" value="TreeGrafter"/>
</dbReference>
<dbReference type="InterPro" id="IPR011704">
    <property type="entry name" value="ATPase_dyneun-rel_AAA"/>
</dbReference>
<dbReference type="GO" id="GO:0030687">
    <property type="term" value="C:preribosome, large subunit precursor"/>
    <property type="evidence" value="ECO:0007669"/>
    <property type="project" value="TreeGrafter"/>
</dbReference>
<dbReference type="EMBL" id="BARS01051330">
    <property type="protein sequence ID" value="GAG44335.1"/>
    <property type="molecule type" value="Genomic_DNA"/>
</dbReference>
<dbReference type="GO" id="GO:0000027">
    <property type="term" value="P:ribosomal large subunit assembly"/>
    <property type="evidence" value="ECO:0007669"/>
    <property type="project" value="TreeGrafter"/>
</dbReference>
<dbReference type="AlphaFoldDB" id="X0XMC9"/>
<name>X0XMC9_9ZZZZ</name>
<keyword evidence="2" id="KW-0067">ATP-binding</keyword>